<dbReference type="Proteomes" id="UP000054337">
    <property type="component" value="Unassembled WGS sequence"/>
</dbReference>
<evidence type="ECO:0000259" key="1">
    <source>
        <dbReference type="Pfam" id="PF06985"/>
    </source>
</evidence>
<dbReference type="PANTHER" id="PTHR24148:SF64">
    <property type="entry name" value="HETEROKARYON INCOMPATIBILITY DOMAIN-CONTAINING PROTEIN"/>
    <property type="match status" value="1"/>
</dbReference>
<dbReference type="EMBL" id="KI968819">
    <property type="protein sequence ID" value="EUN22192.1"/>
    <property type="molecule type" value="Genomic_DNA"/>
</dbReference>
<dbReference type="RefSeq" id="XP_014551768.1">
    <property type="nucleotide sequence ID" value="XM_014696282.1"/>
</dbReference>
<dbReference type="InterPro" id="IPR010730">
    <property type="entry name" value="HET"/>
</dbReference>
<accession>W7EDF4</accession>
<feature type="non-terminal residue" evidence="2">
    <location>
        <position position="245"/>
    </location>
</feature>
<feature type="domain" description="Heterokaryon incompatibility" evidence="1">
    <location>
        <begin position="89"/>
        <end position="230"/>
    </location>
</feature>
<keyword evidence="3" id="KW-1185">Reference proteome</keyword>
<dbReference type="PANTHER" id="PTHR24148">
    <property type="entry name" value="ANKYRIN REPEAT DOMAIN-CONTAINING PROTEIN 39 HOMOLOG-RELATED"/>
    <property type="match status" value="1"/>
</dbReference>
<dbReference type="AlphaFoldDB" id="W7EDF4"/>
<dbReference type="HOGENOM" id="CLU_004184_6_0_1"/>
<proteinExistence type="predicted"/>
<evidence type="ECO:0000313" key="3">
    <source>
        <dbReference type="Proteomes" id="UP000054337"/>
    </source>
</evidence>
<evidence type="ECO:0000313" key="2">
    <source>
        <dbReference type="EMBL" id="EUN22192.1"/>
    </source>
</evidence>
<reference evidence="2 3" key="1">
    <citation type="journal article" date="2013" name="PLoS Genet.">
        <title>Comparative genome structure, secondary metabolite, and effector coding capacity across Cochliobolus pathogens.</title>
        <authorList>
            <person name="Condon B.J."/>
            <person name="Leng Y."/>
            <person name="Wu D."/>
            <person name="Bushley K.E."/>
            <person name="Ohm R.A."/>
            <person name="Otillar R."/>
            <person name="Martin J."/>
            <person name="Schackwitz W."/>
            <person name="Grimwood J."/>
            <person name="MohdZainudin N."/>
            <person name="Xue C."/>
            <person name="Wang R."/>
            <person name="Manning V.A."/>
            <person name="Dhillon B."/>
            <person name="Tu Z.J."/>
            <person name="Steffenson B.J."/>
            <person name="Salamov A."/>
            <person name="Sun H."/>
            <person name="Lowry S."/>
            <person name="LaButti K."/>
            <person name="Han J."/>
            <person name="Copeland A."/>
            <person name="Lindquist E."/>
            <person name="Barry K."/>
            <person name="Schmutz J."/>
            <person name="Baker S.E."/>
            <person name="Ciuffetti L.M."/>
            <person name="Grigoriev I.V."/>
            <person name="Zhong S."/>
            <person name="Turgeon B.G."/>
        </authorList>
    </citation>
    <scope>NUCLEOTIDE SEQUENCE [LARGE SCALE GENOMIC DNA]</scope>
    <source>
        <strain evidence="2 3">FI3</strain>
    </source>
</reference>
<organism evidence="2 3">
    <name type="scientific">Bipolaris victoriae (strain FI3)</name>
    <name type="common">Victoria blight of oats agent</name>
    <name type="synonym">Cochliobolus victoriae</name>
    <dbReference type="NCBI Taxonomy" id="930091"/>
    <lineage>
        <taxon>Eukaryota</taxon>
        <taxon>Fungi</taxon>
        <taxon>Dikarya</taxon>
        <taxon>Ascomycota</taxon>
        <taxon>Pezizomycotina</taxon>
        <taxon>Dothideomycetes</taxon>
        <taxon>Pleosporomycetidae</taxon>
        <taxon>Pleosporales</taxon>
        <taxon>Pleosporineae</taxon>
        <taxon>Pleosporaceae</taxon>
        <taxon>Bipolaris</taxon>
    </lineage>
</organism>
<dbReference type="Pfam" id="PF06985">
    <property type="entry name" value="HET"/>
    <property type="match status" value="1"/>
</dbReference>
<protein>
    <recommendedName>
        <fullName evidence="1">Heterokaryon incompatibility domain-containing protein</fullName>
    </recommendedName>
</protein>
<dbReference type="GeneID" id="26250094"/>
<name>W7EDF4_BIPV3</name>
<dbReference type="InterPro" id="IPR052895">
    <property type="entry name" value="HetReg/Transcr_Mod"/>
</dbReference>
<sequence length="245" mass="27622">MQPHVTALICRLLEIACQPPPDRQQQQGVAKSIHPCLTGSPGTVVAPLYIPLVLDKDRQDIRLLTILPGIDDDINCSLAVVNLCKAVSYDALSYVWGTPTPTKVIKVNDHAVDIGPNLFSALYNLRSREKPLFLWVDALCINQQDDAEKSWQVAMMADIYRHAENVRVYVGEKGDAEPLFSFLNRDVTGDELDDLDKAAARSGTPILDLMRAYVDFSLRPWFSRIWVFQEFAVAPRPPIWHCERH</sequence>
<gene>
    <name evidence="2" type="ORF">COCVIDRAFT_112031</name>
</gene>